<dbReference type="EMBL" id="SUTK01000021">
    <property type="protein sequence ID" value="MBE6501896.1"/>
    <property type="molecule type" value="Genomic_DNA"/>
</dbReference>
<reference evidence="1" key="1">
    <citation type="submission" date="2019-04" db="EMBL/GenBank/DDBJ databases">
        <title>Evolution of Biomass-Degrading Anaerobic Consortia Revealed by Metagenomics.</title>
        <authorList>
            <person name="Peng X."/>
        </authorList>
    </citation>
    <scope>NUCLEOTIDE SEQUENCE</scope>
    <source>
        <strain evidence="1">SIG18</strain>
    </source>
</reference>
<evidence type="ECO:0008006" key="3">
    <source>
        <dbReference type="Google" id="ProtNLM"/>
    </source>
</evidence>
<feature type="non-terminal residue" evidence="1">
    <location>
        <position position="141"/>
    </location>
</feature>
<dbReference type="Proteomes" id="UP000783037">
    <property type="component" value="Unassembled WGS sequence"/>
</dbReference>
<comment type="caution">
    <text evidence="1">The sequence shown here is derived from an EMBL/GenBank/DDBJ whole genome shotgun (WGS) entry which is preliminary data.</text>
</comment>
<evidence type="ECO:0000313" key="1">
    <source>
        <dbReference type="EMBL" id="MBE6501896.1"/>
    </source>
</evidence>
<name>A0A8T3V8B1_9EURY</name>
<gene>
    <name evidence="1" type="ORF">E7Z79_05585</name>
</gene>
<sequence>MCDKTFILTDKVEFVPNEEMEKELWFNINASAFVYNKTLEYSIYRENLVKEFAIGKKFKVNRTYTQKIVKTLKKHYPFLKDADSTCLQASTDRLIKAYEGYYDHRTGTPRFKKRKKNPVTSITLRNNFYDTQEGNVGAIRW</sequence>
<protein>
    <recommendedName>
        <fullName evidence="3">Transposase</fullName>
    </recommendedName>
</protein>
<accession>A0A8T3V8B1</accession>
<dbReference type="RefSeq" id="WP_303738992.1">
    <property type="nucleotide sequence ID" value="NZ_SUTK01000021.1"/>
</dbReference>
<dbReference type="AlphaFoldDB" id="A0A8T3V8B1"/>
<proteinExistence type="predicted"/>
<organism evidence="1 2">
    <name type="scientific">Methanobrevibacter thaueri</name>
    <dbReference type="NCBI Taxonomy" id="190975"/>
    <lineage>
        <taxon>Archaea</taxon>
        <taxon>Methanobacteriati</taxon>
        <taxon>Methanobacteriota</taxon>
        <taxon>Methanomada group</taxon>
        <taxon>Methanobacteria</taxon>
        <taxon>Methanobacteriales</taxon>
        <taxon>Methanobacteriaceae</taxon>
        <taxon>Methanobrevibacter</taxon>
    </lineage>
</organism>
<evidence type="ECO:0000313" key="2">
    <source>
        <dbReference type="Proteomes" id="UP000783037"/>
    </source>
</evidence>